<evidence type="ECO:0000259" key="2">
    <source>
        <dbReference type="PROSITE" id="PS51186"/>
    </source>
</evidence>
<dbReference type="AlphaFoldDB" id="A0A7C9IQK3"/>
<dbReference type="Proteomes" id="UP000480350">
    <property type="component" value="Unassembled WGS sequence"/>
</dbReference>
<proteinExistence type="predicted"/>
<dbReference type="InterPro" id="IPR000182">
    <property type="entry name" value="GNAT_dom"/>
</dbReference>
<feature type="region of interest" description="Disordered" evidence="1">
    <location>
        <begin position="123"/>
        <end position="148"/>
    </location>
</feature>
<dbReference type="SUPFAM" id="SSF55729">
    <property type="entry name" value="Acyl-CoA N-acyltransferases (Nat)"/>
    <property type="match status" value="1"/>
</dbReference>
<dbReference type="EMBL" id="WUPT01000003">
    <property type="protein sequence ID" value="MXQ09330.1"/>
    <property type="molecule type" value="Genomic_DNA"/>
</dbReference>
<dbReference type="CDD" id="cd04301">
    <property type="entry name" value="NAT_SF"/>
    <property type="match status" value="1"/>
</dbReference>
<keyword evidence="4" id="KW-1185">Reference proteome</keyword>
<reference evidence="3 4" key="1">
    <citation type="submission" date="2019-12" db="EMBL/GenBank/DDBJ databases">
        <authorList>
            <person name="Lee S.D."/>
        </authorList>
    </citation>
    <scope>NUCLEOTIDE SEQUENCE [LARGE SCALE GENOMIC DNA]</scope>
    <source>
        <strain evidence="3 4">GH1-50</strain>
    </source>
</reference>
<dbReference type="PROSITE" id="PS51186">
    <property type="entry name" value="GNAT"/>
    <property type="match status" value="1"/>
</dbReference>
<sequence>MRTTRPARAEDAPRLTGILSDWIEETAWMPRLHSRTDTLAFVRDMIHGGGVDVLCDGERAHGFLQETGGHISALYLAPSARGQGGGVMLLDAAKARSDRLDLWTFAANTGARRFYRREGFVETDTSSDNDEGLPDVRMQWAKEDTTDG</sequence>
<evidence type="ECO:0000256" key="1">
    <source>
        <dbReference type="SAM" id="MobiDB-lite"/>
    </source>
</evidence>
<gene>
    <name evidence="3" type="ORF">GQ651_15905</name>
</gene>
<evidence type="ECO:0000313" key="3">
    <source>
        <dbReference type="EMBL" id="MXQ09330.1"/>
    </source>
</evidence>
<reference evidence="3 4" key="2">
    <citation type="submission" date="2020-03" db="EMBL/GenBank/DDBJ databases">
        <title>Kangsaoukella pontilimi gen. nov., sp. nov., a new member of the family Rhodobacteraceae isolated from a tidal mudflat.</title>
        <authorList>
            <person name="Kim I.S."/>
        </authorList>
    </citation>
    <scope>NUCLEOTIDE SEQUENCE [LARGE SCALE GENOMIC DNA]</scope>
    <source>
        <strain evidence="3 4">GH1-50</strain>
    </source>
</reference>
<dbReference type="Pfam" id="PF13673">
    <property type="entry name" value="Acetyltransf_10"/>
    <property type="match status" value="1"/>
</dbReference>
<accession>A0A7C9IQK3</accession>
<dbReference type="InterPro" id="IPR016181">
    <property type="entry name" value="Acyl_CoA_acyltransferase"/>
</dbReference>
<dbReference type="RefSeq" id="WP_160765259.1">
    <property type="nucleotide sequence ID" value="NZ_WUPT01000003.1"/>
</dbReference>
<name>A0A7C9IQK3_9RHOB</name>
<dbReference type="Gene3D" id="3.40.630.30">
    <property type="match status" value="1"/>
</dbReference>
<protein>
    <submittedName>
        <fullName evidence="3">GNAT family N-acetyltransferase</fullName>
    </submittedName>
</protein>
<evidence type="ECO:0000313" key="4">
    <source>
        <dbReference type="Proteomes" id="UP000480350"/>
    </source>
</evidence>
<feature type="domain" description="N-acetyltransferase" evidence="2">
    <location>
        <begin position="2"/>
        <end position="143"/>
    </location>
</feature>
<dbReference type="GO" id="GO:0016747">
    <property type="term" value="F:acyltransferase activity, transferring groups other than amino-acyl groups"/>
    <property type="evidence" value="ECO:0007669"/>
    <property type="project" value="InterPro"/>
</dbReference>
<keyword evidence="3" id="KW-0808">Transferase</keyword>
<organism evidence="3 4">
    <name type="scientific">Kangsaoukella pontilimi</name>
    <dbReference type="NCBI Taxonomy" id="2691042"/>
    <lineage>
        <taxon>Bacteria</taxon>
        <taxon>Pseudomonadati</taxon>
        <taxon>Pseudomonadota</taxon>
        <taxon>Alphaproteobacteria</taxon>
        <taxon>Rhodobacterales</taxon>
        <taxon>Paracoccaceae</taxon>
        <taxon>Kangsaoukella</taxon>
    </lineage>
</organism>
<comment type="caution">
    <text evidence="3">The sequence shown here is derived from an EMBL/GenBank/DDBJ whole genome shotgun (WGS) entry which is preliminary data.</text>
</comment>